<evidence type="ECO:0000256" key="2">
    <source>
        <dbReference type="ARBA" id="ARBA00021549"/>
    </source>
</evidence>
<sequence>MVELLTALAVAAIVLALAVPGFQSLIRNQRLSTSVNAFIGALHLTRSEAIRRGSRVDLVPADGADWAQGWVVFVDQNDNQQADSGEMILARQAAVAGGMAIKSVLTDSSKLYLAYNGSGRTRTNASSQTPQLGTVSFFLDGKIRSIKLNFSGRARVCNPEQDKTCTGADDAD</sequence>
<evidence type="ECO:0000256" key="7">
    <source>
        <dbReference type="ARBA" id="ARBA00022989"/>
    </source>
</evidence>
<dbReference type="Pfam" id="PF12019">
    <property type="entry name" value="GspH"/>
    <property type="match status" value="1"/>
</dbReference>
<evidence type="ECO:0000259" key="11">
    <source>
        <dbReference type="Pfam" id="PF12019"/>
    </source>
</evidence>
<keyword evidence="3" id="KW-1003">Cell membrane</keyword>
<dbReference type="Proteomes" id="UP000266327">
    <property type="component" value="Unassembled WGS sequence"/>
</dbReference>
<gene>
    <name evidence="12" type="ORF">D3878_09090</name>
</gene>
<dbReference type="InterPro" id="IPR045584">
    <property type="entry name" value="Pilin-like"/>
</dbReference>
<evidence type="ECO:0000256" key="9">
    <source>
        <dbReference type="ARBA" id="ARBA00025772"/>
    </source>
</evidence>
<keyword evidence="4" id="KW-0488">Methylation</keyword>
<reference evidence="13" key="1">
    <citation type="submission" date="2018-09" db="EMBL/GenBank/DDBJ databases">
        <authorList>
            <person name="Zhu H."/>
        </authorList>
    </citation>
    <scope>NUCLEOTIDE SEQUENCE [LARGE SCALE GENOMIC DNA]</scope>
    <source>
        <strain evidence="13">K1S02-23</strain>
    </source>
</reference>
<name>A0A3A3G1D5_9BURK</name>
<evidence type="ECO:0000256" key="8">
    <source>
        <dbReference type="ARBA" id="ARBA00023136"/>
    </source>
</evidence>
<keyword evidence="5" id="KW-0997">Cell inner membrane</keyword>
<dbReference type="Gene3D" id="3.55.40.10">
    <property type="entry name" value="minor pseudopilin epsh domain"/>
    <property type="match status" value="1"/>
</dbReference>
<evidence type="ECO:0000256" key="4">
    <source>
        <dbReference type="ARBA" id="ARBA00022481"/>
    </source>
</evidence>
<keyword evidence="13" id="KW-1185">Reference proteome</keyword>
<keyword evidence="6" id="KW-0812">Transmembrane</keyword>
<comment type="similarity">
    <text evidence="9">Belongs to the GSP H family.</text>
</comment>
<keyword evidence="7" id="KW-1133">Transmembrane helix</keyword>
<dbReference type="AlphaFoldDB" id="A0A3A3G1D5"/>
<evidence type="ECO:0000256" key="3">
    <source>
        <dbReference type="ARBA" id="ARBA00022475"/>
    </source>
</evidence>
<dbReference type="InterPro" id="IPR022346">
    <property type="entry name" value="T2SS_GspH"/>
</dbReference>
<evidence type="ECO:0000313" key="13">
    <source>
        <dbReference type="Proteomes" id="UP000266327"/>
    </source>
</evidence>
<organism evidence="12 13">
    <name type="scientific">Noviherbaspirillum sedimenti</name>
    <dbReference type="NCBI Taxonomy" id="2320865"/>
    <lineage>
        <taxon>Bacteria</taxon>
        <taxon>Pseudomonadati</taxon>
        <taxon>Pseudomonadota</taxon>
        <taxon>Betaproteobacteria</taxon>
        <taxon>Burkholderiales</taxon>
        <taxon>Oxalobacteraceae</taxon>
        <taxon>Noviherbaspirillum</taxon>
    </lineage>
</organism>
<protein>
    <recommendedName>
        <fullName evidence="2">Type II secretion system protein H</fullName>
    </recommendedName>
    <alternativeName>
        <fullName evidence="10">General secretion pathway protein H</fullName>
    </alternativeName>
</protein>
<proteinExistence type="inferred from homology"/>
<keyword evidence="8" id="KW-0472">Membrane</keyword>
<evidence type="ECO:0000256" key="1">
    <source>
        <dbReference type="ARBA" id="ARBA00004377"/>
    </source>
</evidence>
<comment type="caution">
    <text evidence="12">The sequence shown here is derived from an EMBL/GenBank/DDBJ whole genome shotgun (WGS) entry which is preliminary data.</text>
</comment>
<evidence type="ECO:0000256" key="6">
    <source>
        <dbReference type="ARBA" id="ARBA00022692"/>
    </source>
</evidence>
<dbReference type="OrthoDB" id="8929668at2"/>
<dbReference type="SUPFAM" id="SSF54523">
    <property type="entry name" value="Pili subunits"/>
    <property type="match status" value="1"/>
</dbReference>
<comment type="subcellular location">
    <subcellularLocation>
        <location evidence="1">Cell inner membrane</location>
        <topology evidence="1">Single-pass membrane protein</topology>
    </subcellularLocation>
</comment>
<evidence type="ECO:0000256" key="5">
    <source>
        <dbReference type="ARBA" id="ARBA00022519"/>
    </source>
</evidence>
<evidence type="ECO:0000256" key="10">
    <source>
        <dbReference type="ARBA" id="ARBA00030775"/>
    </source>
</evidence>
<accession>A0A3A3G1D5</accession>
<dbReference type="EMBL" id="QYUQ01000002">
    <property type="protein sequence ID" value="RJG01724.1"/>
    <property type="molecule type" value="Genomic_DNA"/>
</dbReference>
<dbReference type="GO" id="GO:0015627">
    <property type="term" value="C:type II protein secretion system complex"/>
    <property type="evidence" value="ECO:0007669"/>
    <property type="project" value="InterPro"/>
</dbReference>
<dbReference type="GO" id="GO:0005886">
    <property type="term" value="C:plasma membrane"/>
    <property type="evidence" value="ECO:0007669"/>
    <property type="project" value="UniProtKB-SubCell"/>
</dbReference>
<evidence type="ECO:0000313" key="12">
    <source>
        <dbReference type="EMBL" id="RJG01724.1"/>
    </source>
</evidence>
<dbReference type="GO" id="GO:0015628">
    <property type="term" value="P:protein secretion by the type II secretion system"/>
    <property type="evidence" value="ECO:0007669"/>
    <property type="project" value="InterPro"/>
</dbReference>
<feature type="domain" description="General secretion pathway GspH" evidence="11">
    <location>
        <begin position="35"/>
        <end position="152"/>
    </location>
</feature>